<reference evidence="2 3" key="1">
    <citation type="submission" date="2017-08" db="EMBL/GenBank/DDBJ databases">
        <title>Genomic and metabolic characterisation of spoilage-associated Pseudomonas species.</title>
        <authorList>
            <person name="Stanborough T."/>
            <person name="Fegan N."/>
            <person name="Powell S.M."/>
            <person name="Singh T."/>
            <person name="Tamplin M.L."/>
            <person name="Chandry P.S."/>
        </authorList>
    </citation>
    <scope>NUCLEOTIDE SEQUENCE [LARGE SCALE GENOMIC DNA]</scope>
    <source>
        <strain evidence="2 3">F1820</strain>
    </source>
</reference>
<name>A0A266LT49_PSEFR</name>
<keyword evidence="2" id="KW-0167">Capsid protein</keyword>
<organism evidence="2 3">
    <name type="scientific">Pseudomonas fragi</name>
    <dbReference type="NCBI Taxonomy" id="296"/>
    <lineage>
        <taxon>Bacteria</taxon>
        <taxon>Pseudomonadati</taxon>
        <taxon>Pseudomonadota</taxon>
        <taxon>Gammaproteobacteria</taxon>
        <taxon>Pseudomonadales</taxon>
        <taxon>Pseudomonadaceae</taxon>
        <taxon>Pseudomonas</taxon>
    </lineage>
</organism>
<dbReference type="SMART" id="SM00972">
    <property type="entry name" value="SCPU"/>
    <property type="match status" value="1"/>
</dbReference>
<dbReference type="PANTHER" id="PTHR37089">
    <property type="entry name" value="PROTEIN U-RELATED"/>
    <property type="match status" value="1"/>
</dbReference>
<feature type="domain" description="Spore coat protein U/FanG" evidence="1">
    <location>
        <begin position="26"/>
        <end position="173"/>
    </location>
</feature>
<dbReference type="InterPro" id="IPR007893">
    <property type="entry name" value="Spore_coat_U/FanG"/>
</dbReference>
<evidence type="ECO:0000259" key="1">
    <source>
        <dbReference type="Pfam" id="PF05229"/>
    </source>
</evidence>
<comment type="caution">
    <text evidence="2">The sequence shown here is derived from an EMBL/GenBank/DDBJ whole genome shotgun (WGS) entry which is preliminary data.</text>
</comment>
<proteinExistence type="predicted"/>
<evidence type="ECO:0000313" key="3">
    <source>
        <dbReference type="Proteomes" id="UP000216113"/>
    </source>
</evidence>
<evidence type="ECO:0000313" key="2">
    <source>
        <dbReference type="EMBL" id="OZY41214.1"/>
    </source>
</evidence>
<protein>
    <submittedName>
        <fullName evidence="2">Spore coat protein</fullName>
    </submittedName>
</protein>
<sequence length="176" mass="18878">MVVEHRLGTVIIGSLLSTCAWSAQYEVQVRVIVERGCQLVGVTRDAGVDYLGLLDFGRAPRLDGPSAPLSATLINARLPRLECNPDTTYQLQIDGGQHGGTADVRYLALGPGSPPIPYRLFRDPARHIPLLVNVPVSGTVPDTGSVALPLYGRIDTLAQIPPAGLYADLLKVTLTW</sequence>
<dbReference type="AlphaFoldDB" id="A0A266LT49"/>
<dbReference type="PANTHER" id="PTHR37089:SF4">
    <property type="entry name" value="EXPORTED PROTEIN"/>
    <property type="match status" value="1"/>
</dbReference>
<dbReference type="EMBL" id="NQKL01000009">
    <property type="protein sequence ID" value="OZY41214.1"/>
    <property type="molecule type" value="Genomic_DNA"/>
</dbReference>
<dbReference type="Proteomes" id="UP000216113">
    <property type="component" value="Unassembled WGS sequence"/>
</dbReference>
<dbReference type="Pfam" id="PF05229">
    <property type="entry name" value="SCPU"/>
    <property type="match status" value="1"/>
</dbReference>
<accession>A0A266LT49</accession>
<keyword evidence="2" id="KW-0946">Virion</keyword>
<dbReference type="InterPro" id="IPR053167">
    <property type="entry name" value="Spore_coat_component"/>
</dbReference>
<gene>
    <name evidence="2" type="ORF">CJF43_13045</name>
</gene>